<organism evidence="2 3">
    <name type="scientific">Nocardia sputorum</name>
    <dbReference type="NCBI Taxonomy" id="2984338"/>
    <lineage>
        <taxon>Bacteria</taxon>
        <taxon>Bacillati</taxon>
        <taxon>Actinomycetota</taxon>
        <taxon>Actinomycetes</taxon>
        <taxon>Mycobacteriales</taxon>
        <taxon>Nocardiaceae</taxon>
        <taxon>Nocardia</taxon>
    </lineage>
</organism>
<dbReference type="EMBL" id="AP026978">
    <property type="protein sequence ID" value="BDT99258.1"/>
    <property type="molecule type" value="Genomic_DNA"/>
</dbReference>
<proteinExistence type="predicted"/>
<dbReference type="RefSeq" id="WP_281879389.1">
    <property type="nucleotide sequence ID" value="NZ_AP026976.1"/>
</dbReference>
<feature type="compositionally biased region" description="Basic and acidic residues" evidence="1">
    <location>
        <begin position="129"/>
        <end position="147"/>
    </location>
</feature>
<protein>
    <submittedName>
        <fullName evidence="2">Uncharacterized protein</fullName>
    </submittedName>
</protein>
<feature type="region of interest" description="Disordered" evidence="1">
    <location>
        <begin position="126"/>
        <end position="147"/>
    </location>
</feature>
<sequence length="147" mass="15922">MFGATIHDDPVYQGGDLVEDPVDQRVDSGVGSPDFAAWSVGEAALRGGDIVVSATDSGLPLALRVRPDQLRRDPAELGDDILRLCRQAAGRAGLLRREYLSGLGVPDSALDLLALPSRLQVEADELTGESEHGYEPRSWLDREGDRW</sequence>
<evidence type="ECO:0000256" key="1">
    <source>
        <dbReference type="SAM" id="MobiDB-lite"/>
    </source>
</evidence>
<dbReference type="Proteomes" id="UP001317870">
    <property type="component" value="Chromosome"/>
</dbReference>
<gene>
    <name evidence="2" type="ORF">IFM12276_22870</name>
</gene>
<name>A0ABM8CWA2_9NOCA</name>
<reference evidence="2 3" key="1">
    <citation type="submission" date="2022-11" db="EMBL/GenBank/DDBJ databases">
        <title>Genome Sequencing of Nocardia sp. ON39_IFM12276 and assembly.</title>
        <authorList>
            <person name="Shimojima M."/>
            <person name="Toyokawa M."/>
            <person name="Uesaka K."/>
        </authorList>
    </citation>
    <scope>NUCLEOTIDE SEQUENCE [LARGE SCALE GENOMIC DNA]</scope>
    <source>
        <strain evidence="2 3">IFM 12276</strain>
    </source>
</reference>
<accession>A0ABM8CWA2</accession>
<evidence type="ECO:0000313" key="2">
    <source>
        <dbReference type="EMBL" id="BDT99258.1"/>
    </source>
</evidence>
<evidence type="ECO:0000313" key="3">
    <source>
        <dbReference type="Proteomes" id="UP001317870"/>
    </source>
</evidence>
<keyword evidence="3" id="KW-1185">Reference proteome</keyword>